<comment type="caution">
    <text evidence="2">The sequence shown here is derived from an EMBL/GenBank/DDBJ whole genome shotgun (WGS) entry which is preliminary data.</text>
</comment>
<dbReference type="PANTHER" id="PTHR33990:SF1">
    <property type="entry name" value="PROTEIN YJDN"/>
    <property type="match status" value="1"/>
</dbReference>
<reference evidence="3" key="1">
    <citation type="journal article" date="2019" name="Int. J. Syst. Evol. Microbiol.">
        <title>The Global Catalogue of Microorganisms (GCM) 10K type strain sequencing project: providing services to taxonomists for standard genome sequencing and annotation.</title>
        <authorList>
            <consortium name="The Broad Institute Genomics Platform"/>
            <consortium name="The Broad Institute Genome Sequencing Center for Infectious Disease"/>
            <person name="Wu L."/>
            <person name="Ma J."/>
        </authorList>
    </citation>
    <scope>NUCLEOTIDE SEQUENCE [LARGE SCALE GENOMIC DNA]</scope>
    <source>
        <strain evidence="3">JCM 14736</strain>
    </source>
</reference>
<dbReference type="Gene3D" id="3.10.180.10">
    <property type="entry name" value="2,3-Dihydroxybiphenyl 1,2-Dioxygenase, domain 1"/>
    <property type="match status" value="1"/>
</dbReference>
<dbReference type="RefSeq" id="WP_344031364.1">
    <property type="nucleotide sequence ID" value="NZ_BAAAOB010000001.1"/>
</dbReference>
<dbReference type="Pfam" id="PF00903">
    <property type="entry name" value="Glyoxalase"/>
    <property type="match status" value="1"/>
</dbReference>
<dbReference type="InterPro" id="IPR028973">
    <property type="entry name" value="PhnB-like"/>
</dbReference>
<accession>A0ABP4XQB5</accession>
<organism evidence="2 3">
    <name type="scientific">Leucobacter iarius</name>
    <dbReference type="NCBI Taxonomy" id="333963"/>
    <lineage>
        <taxon>Bacteria</taxon>
        <taxon>Bacillati</taxon>
        <taxon>Actinomycetota</taxon>
        <taxon>Actinomycetes</taxon>
        <taxon>Micrococcales</taxon>
        <taxon>Microbacteriaceae</taxon>
        <taxon>Leucobacter</taxon>
    </lineage>
</organism>
<dbReference type="InterPro" id="IPR029068">
    <property type="entry name" value="Glyas_Bleomycin-R_OHBP_Dase"/>
</dbReference>
<dbReference type="PANTHER" id="PTHR33990">
    <property type="entry name" value="PROTEIN YJDN-RELATED"/>
    <property type="match status" value="1"/>
</dbReference>
<name>A0ABP4XQB5_9MICO</name>
<gene>
    <name evidence="2" type="ORF">GCM10009768_16860</name>
</gene>
<evidence type="ECO:0000313" key="3">
    <source>
        <dbReference type="Proteomes" id="UP001500851"/>
    </source>
</evidence>
<dbReference type="SUPFAM" id="SSF54593">
    <property type="entry name" value="Glyoxalase/Bleomycin resistance protein/Dihydroxybiphenyl dioxygenase"/>
    <property type="match status" value="1"/>
</dbReference>
<dbReference type="EMBL" id="BAAAOB010000001">
    <property type="protein sequence ID" value="GAA1788454.1"/>
    <property type="molecule type" value="Genomic_DNA"/>
</dbReference>
<evidence type="ECO:0000313" key="2">
    <source>
        <dbReference type="EMBL" id="GAA1788454.1"/>
    </source>
</evidence>
<dbReference type="CDD" id="cd06588">
    <property type="entry name" value="PhnB_like"/>
    <property type="match status" value="1"/>
</dbReference>
<feature type="domain" description="Glyoxalase/fosfomycin resistance/dioxygenase" evidence="1">
    <location>
        <begin position="9"/>
        <end position="125"/>
    </location>
</feature>
<dbReference type="Proteomes" id="UP001500851">
    <property type="component" value="Unassembled WGS sequence"/>
</dbReference>
<sequence length="137" mass="14574">MTSPAPYLLLPGTAAEALEFYRATFGGVVTAHTFAEFGRFGGPGDSIAHGILTGPVSLFAADAGPDEDAVAMAGMFLSLLGRADPDTLHAWFDALAEHGRVLDPLIERSWGAHDGQVMDRFGVRWLIGYEPDGPETE</sequence>
<protein>
    <submittedName>
        <fullName evidence="2">VOC family protein</fullName>
    </submittedName>
</protein>
<evidence type="ECO:0000259" key="1">
    <source>
        <dbReference type="Pfam" id="PF00903"/>
    </source>
</evidence>
<keyword evidence="3" id="KW-1185">Reference proteome</keyword>
<proteinExistence type="predicted"/>
<dbReference type="InterPro" id="IPR004360">
    <property type="entry name" value="Glyas_Fos-R_dOase_dom"/>
</dbReference>